<dbReference type="RefSeq" id="XP_005765386.1">
    <property type="nucleotide sequence ID" value="XM_005765329.1"/>
</dbReference>
<dbReference type="HOGENOM" id="CLU_247606_0_0_1"/>
<dbReference type="Proteomes" id="UP000013827">
    <property type="component" value="Unassembled WGS sequence"/>
</dbReference>
<organism evidence="4 5">
    <name type="scientific">Emiliania huxleyi (strain CCMP1516)</name>
    <dbReference type="NCBI Taxonomy" id="280463"/>
    <lineage>
        <taxon>Eukaryota</taxon>
        <taxon>Haptista</taxon>
        <taxon>Haptophyta</taxon>
        <taxon>Prymnesiophyceae</taxon>
        <taxon>Isochrysidales</taxon>
        <taxon>Noelaerhabdaceae</taxon>
        <taxon>Emiliania</taxon>
    </lineage>
</organism>
<feature type="coiled-coil region" evidence="3">
    <location>
        <begin position="945"/>
        <end position="1007"/>
    </location>
</feature>
<dbReference type="InterPro" id="IPR011990">
    <property type="entry name" value="TPR-like_helical_dom_sf"/>
</dbReference>
<dbReference type="GeneID" id="17259108"/>
<dbReference type="Pfam" id="PF13374">
    <property type="entry name" value="TPR_10"/>
    <property type="match status" value="4"/>
</dbReference>
<keyword evidence="3" id="KW-0175">Coiled coil</keyword>
<dbReference type="KEGG" id="ehx:EMIHUDRAFT_452118"/>
<sequence length="1524" mass="162608">MSMDASLPSPPFLEPTHVALALLRLAIRRFEAALTPRVKQWAFETWGDEPQGVAAEERERLKAKHDYVPRWAHLCRECLSENFARDFNKDYLDEWDAYRLGEVIQLHLDAFKPPPARESDAASEIYRNRVHHVGFLRNSLAHPSLGQPSVSECLAGSKAVLEVLRAHGEGVGEAALALPLLQRIAEAEAERRAAPGSPSSVMGEGTPLVVDLTVDLSDEQLRHSVLESALQHTAAALGGAICERWEGAPPPWLKLPMDLAGKPPGGGKSICAALMSHGKELKKKWPAAAAKKASLEPLMGKAGALLAARHDREHGKLDSFDWARVGGLVGDLADAFDSLQLPAGRLLELAAARGGEAAAELDQAFQQLQLSGAHGYLVGRDSLVEEVAARLRDSAHCVAALHGESGAGKTVAAIAVGFATQAELPWQEFMQGSSPLTFRQELARFARTHATGLAADADEVEAVEAARRHFAASSGWLLIVDDIGAGEAALAGVLALLPRGSDGRVAGRVLLTSQRREALPEEVAAWEVGGLSTDESMQLLAAGRPPIGDAILSDEEVGLRRYLEEELSSGQGGAASTQLPLDVALLKSAFVGLQDKKGPDGAVTETALERARGIMRRWRAEPMPSLEGAHDVQKRCVRRRHGAVRELIRRLDECGLEGEMVAAARSLLAMLSVLNADGVPSRLFASREGLGEGSGMGGGSLFGDSGLFASAATALEAVGLVRIEGGDALHMHQLVQRSARHVLTRAPTAEELLPERSLAEWGALRAVLGARFVPRAGEHSHREDVDALQPCVEALHGAGVLSPLWQAALAGGLGGWHNGRGGMAHWEVGEALLREALEASRETLGDNHPDTLTSINNLGMLLEAKGDLDGAEALLREALEARRETLGDRHPRTLTSIYNLGSLLQDKGDLEGAEALKREALEGQRETLGDRHPNTLTSISNLGSLLNAKGDLDGAEALLREALEAMRETLGDRHPNTLTSINNLGQLLNAKGDLEGAEALLREALEAMRETLGDRHPNTLGSINDLGSLLHRKGDLDGAEVLCREALEASRVALGDNHPDTLFSINNLGSLLHRKGDLEGAEALLREALEAQRETLGDRHPNTLTSINDLGSLLNAKSDVDGAETLLREALEARRETLGVLHQNTLTSISNLGSLLNAKGDLGGAEALLREALEAMRETLGDRHPDTLTSISSLGSLLEAKGDLGGAEALLREALEGQRETLGDRHPSTLGSINNLGELLKAKGDLDGAALLLREALEASRETLGDRHPRTLTSISNLGSLLEAKGDLGGAEALLREALEGQRETLGVRHPDTLASINNLGQLLHAKGDLDGAALLLREALEASRETLGDRHPRTLTSIYNLGSLLQDKGDLEGAEALKREALEAQRETLGDRHPSTLKSINNLGTQLLKAKADLDGAEALFREALEAQRETLGDRHPSTLTSISNLGLLLYAKGDLEGAEALLREALEGLRAVLGDNHSNTRSALQSVMACKRALAASRPKQGQNERCACGSGLKFKKCHGKP</sequence>
<proteinExistence type="predicted"/>
<evidence type="ECO:0000256" key="3">
    <source>
        <dbReference type="SAM" id="Coils"/>
    </source>
</evidence>
<reference evidence="4" key="2">
    <citation type="submission" date="2024-10" db="UniProtKB">
        <authorList>
            <consortium name="EnsemblProtists"/>
        </authorList>
    </citation>
    <scope>IDENTIFICATION</scope>
</reference>
<dbReference type="eggNOG" id="KOG1840">
    <property type="taxonomic scope" value="Eukaryota"/>
</dbReference>
<dbReference type="Pfam" id="PF13424">
    <property type="entry name" value="TPR_12"/>
    <property type="match status" value="6"/>
</dbReference>
<keyword evidence="1" id="KW-0677">Repeat</keyword>
<dbReference type="Gene3D" id="1.25.40.10">
    <property type="entry name" value="Tetratricopeptide repeat domain"/>
    <property type="match status" value="5"/>
</dbReference>
<dbReference type="SUPFAM" id="SSF103642">
    <property type="entry name" value="Sec-C motif"/>
    <property type="match status" value="1"/>
</dbReference>
<dbReference type="SUPFAM" id="SSF52540">
    <property type="entry name" value="P-loop containing nucleoside triphosphate hydrolases"/>
    <property type="match status" value="1"/>
</dbReference>
<dbReference type="STRING" id="2903.R1BTC1"/>
<dbReference type="PaxDb" id="2903-EOD12957"/>
<dbReference type="InterPro" id="IPR019734">
    <property type="entry name" value="TPR_rpt"/>
</dbReference>
<keyword evidence="2" id="KW-0802">TPR repeat</keyword>
<accession>A0A0D3INX2</accession>
<dbReference type="InterPro" id="IPR027417">
    <property type="entry name" value="P-loop_NTPase"/>
</dbReference>
<reference evidence="5" key="1">
    <citation type="journal article" date="2013" name="Nature">
        <title>Pan genome of the phytoplankton Emiliania underpins its global distribution.</title>
        <authorList>
            <person name="Read B.A."/>
            <person name="Kegel J."/>
            <person name="Klute M.J."/>
            <person name="Kuo A."/>
            <person name="Lefebvre S.C."/>
            <person name="Maumus F."/>
            <person name="Mayer C."/>
            <person name="Miller J."/>
            <person name="Monier A."/>
            <person name="Salamov A."/>
            <person name="Young J."/>
            <person name="Aguilar M."/>
            <person name="Claverie J.M."/>
            <person name="Frickenhaus S."/>
            <person name="Gonzalez K."/>
            <person name="Herman E.K."/>
            <person name="Lin Y.C."/>
            <person name="Napier J."/>
            <person name="Ogata H."/>
            <person name="Sarno A.F."/>
            <person name="Shmutz J."/>
            <person name="Schroeder D."/>
            <person name="de Vargas C."/>
            <person name="Verret F."/>
            <person name="von Dassow P."/>
            <person name="Valentin K."/>
            <person name="Van de Peer Y."/>
            <person name="Wheeler G."/>
            <person name="Dacks J.B."/>
            <person name="Delwiche C.F."/>
            <person name="Dyhrman S.T."/>
            <person name="Glockner G."/>
            <person name="John U."/>
            <person name="Richards T."/>
            <person name="Worden A.Z."/>
            <person name="Zhang X."/>
            <person name="Grigoriev I.V."/>
            <person name="Allen A.E."/>
            <person name="Bidle K."/>
            <person name="Borodovsky M."/>
            <person name="Bowler C."/>
            <person name="Brownlee C."/>
            <person name="Cock J.M."/>
            <person name="Elias M."/>
            <person name="Gladyshev V.N."/>
            <person name="Groth M."/>
            <person name="Guda C."/>
            <person name="Hadaegh A."/>
            <person name="Iglesias-Rodriguez M.D."/>
            <person name="Jenkins J."/>
            <person name="Jones B.M."/>
            <person name="Lawson T."/>
            <person name="Leese F."/>
            <person name="Lindquist E."/>
            <person name="Lobanov A."/>
            <person name="Lomsadze A."/>
            <person name="Malik S.B."/>
            <person name="Marsh M.E."/>
            <person name="Mackinder L."/>
            <person name="Mock T."/>
            <person name="Mueller-Roeber B."/>
            <person name="Pagarete A."/>
            <person name="Parker M."/>
            <person name="Probert I."/>
            <person name="Quesneville H."/>
            <person name="Raines C."/>
            <person name="Rensing S.A."/>
            <person name="Riano-Pachon D.M."/>
            <person name="Richier S."/>
            <person name="Rokitta S."/>
            <person name="Shiraiwa Y."/>
            <person name="Soanes D.M."/>
            <person name="van der Giezen M."/>
            <person name="Wahlund T.M."/>
            <person name="Williams B."/>
            <person name="Wilson W."/>
            <person name="Wolfe G."/>
            <person name="Wurch L.L."/>
        </authorList>
    </citation>
    <scope>NUCLEOTIDE SEQUENCE</scope>
</reference>
<keyword evidence="5" id="KW-1185">Reference proteome</keyword>
<dbReference type="PANTHER" id="PTHR45641">
    <property type="entry name" value="TETRATRICOPEPTIDE REPEAT PROTEIN (AFU_ORTHOLOGUE AFUA_6G03870)"/>
    <property type="match status" value="1"/>
</dbReference>
<dbReference type="PANTHER" id="PTHR45641:SF19">
    <property type="entry name" value="NEPHROCYSTIN-3"/>
    <property type="match status" value="1"/>
</dbReference>
<evidence type="ECO:0000313" key="4">
    <source>
        <dbReference type="EnsemblProtists" id="EOD12957"/>
    </source>
</evidence>
<dbReference type="InterPro" id="IPR004027">
    <property type="entry name" value="SEC_C_motif"/>
</dbReference>
<evidence type="ECO:0000313" key="5">
    <source>
        <dbReference type="Proteomes" id="UP000013827"/>
    </source>
</evidence>
<protein>
    <submittedName>
        <fullName evidence="4">Uncharacterized protein</fullName>
    </submittedName>
</protein>
<evidence type="ECO:0000256" key="2">
    <source>
        <dbReference type="ARBA" id="ARBA00022803"/>
    </source>
</evidence>
<dbReference type="SMART" id="SM00028">
    <property type="entry name" value="TPR"/>
    <property type="match status" value="15"/>
</dbReference>
<name>A0A0D3INX2_EMIH1</name>
<evidence type="ECO:0000256" key="1">
    <source>
        <dbReference type="ARBA" id="ARBA00022737"/>
    </source>
</evidence>
<dbReference type="Pfam" id="PF02810">
    <property type="entry name" value="SEC-C"/>
    <property type="match status" value="1"/>
</dbReference>
<dbReference type="Gene3D" id="3.40.50.300">
    <property type="entry name" value="P-loop containing nucleotide triphosphate hydrolases"/>
    <property type="match status" value="1"/>
</dbReference>
<dbReference type="SUPFAM" id="SSF48452">
    <property type="entry name" value="TPR-like"/>
    <property type="match status" value="2"/>
</dbReference>
<dbReference type="EnsemblProtists" id="EOD12957">
    <property type="protein sequence ID" value="EOD12957"/>
    <property type="gene ID" value="EMIHUDRAFT_452118"/>
</dbReference>